<protein>
    <submittedName>
        <fullName evidence="1">Uncharacterized protein</fullName>
    </submittedName>
</protein>
<sequence>MQADRDLKFTLVNSSKEEKETTIDPRKPILLDTPPGTDLWRKPPVESYNMPYLATSFETSHFKSARVTVTGPWTRLYDQAGLIVLWPSRDGSQSGPPSAWIKTGIEFYEGKPNLSTVATPASSSSDWSLVPIDSGAVTIEIEREIDSKGPSPSLWVYLVTQTGRKAVREITWAFSQEMLAQKVAIGLYVARPTKDPENPQNDHERLTAEFTEFKIHLTIDV</sequence>
<keyword evidence="2" id="KW-1185">Reference proteome</keyword>
<dbReference type="SUPFAM" id="SSF49899">
    <property type="entry name" value="Concanavalin A-like lectins/glucanases"/>
    <property type="match status" value="1"/>
</dbReference>
<comment type="caution">
    <text evidence="1">The sequence shown here is derived from an EMBL/GenBank/DDBJ whole genome shotgun (WGS) entry which is preliminary data.</text>
</comment>
<proteinExistence type="predicted"/>
<dbReference type="Proteomes" id="UP000007148">
    <property type="component" value="Unassembled WGS sequence"/>
</dbReference>
<name>G4TGJ8_SERID</name>
<dbReference type="PANTHER" id="PTHR35332:SF2">
    <property type="entry name" value="REGULATION OF ENOLASE PROTEIN 1"/>
    <property type="match status" value="1"/>
</dbReference>
<dbReference type="InParanoid" id="G4TGJ8"/>
<evidence type="ECO:0000313" key="2">
    <source>
        <dbReference type="Proteomes" id="UP000007148"/>
    </source>
</evidence>
<dbReference type="InterPro" id="IPR009784">
    <property type="entry name" value="DUF1349"/>
</dbReference>
<dbReference type="OrthoDB" id="42525at2759"/>
<evidence type="ECO:0000313" key="1">
    <source>
        <dbReference type="EMBL" id="CCA70441.1"/>
    </source>
</evidence>
<dbReference type="InterPro" id="IPR013320">
    <property type="entry name" value="ConA-like_dom_sf"/>
</dbReference>
<dbReference type="EMBL" id="CAFZ01000083">
    <property type="protein sequence ID" value="CCA70441.1"/>
    <property type="molecule type" value="Genomic_DNA"/>
</dbReference>
<dbReference type="PANTHER" id="PTHR35332">
    <property type="entry name" value="REGULATION OF ENOLASE PROTEIN 1"/>
    <property type="match status" value="1"/>
</dbReference>
<dbReference type="HOGENOM" id="CLU_077442_0_0_1"/>
<organism evidence="1 2">
    <name type="scientific">Serendipita indica (strain DSM 11827)</name>
    <name type="common">Root endophyte fungus</name>
    <name type="synonym">Piriformospora indica</name>
    <dbReference type="NCBI Taxonomy" id="1109443"/>
    <lineage>
        <taxon>Eukaryota</taxon>
        <taxon>Fungi</taxon>
        <taxon>Dikarya</taxon>
        <taxon>Basidiomycota</taxon>
        <taxon>Agaricomycotina</taxon>
        <taxon>Agaricomycetes</taxon>
        <taxon>Sebacinales</taxon>
        <taxon>Serendipitaceae</taxon>
        <taxon>Serendipita</taxon>
    </lineage>
</organism>
<dbReference type="Pfam" id="PF07081">
    <property type="entry name" value="DUF1349"/>
    <property type="match status" value="1"/>
</dbReference>
<gene>
    <name evidence="1" type="ORF">PIIN_04380</name>
</gene>
<accession>G4TGJ8</accession>
<dbReference type="OMA" id="DVWSKPP"/>
<dbReference type="eggNOG" id="ENOG502S8JK">
    <property type="taxonomic scope" value="Eukaryota"/>
</dbReference>
<dbReference type="AlphaFoldDB" id="G4TGJ8"/>
<dbReference type="Gene3D" id="2.60.120.200">
    <property type="match status" value="1"/>
</dbReference>
<reference evidence="1 2" key="1">
    <citation type="journal article" date="2011" name="PLoS Pathog.">
        <title>Endophytic Life Strategies Decoded by Genome and Transcriptome Analyses of the Mutualistic Root Symbiont Piriformospora indica.</title>
        <authorList>
            <person name="Zuccaro A."/>
            <person name="Lahrmann U."/>
            <person name="Guldener U."/>
            <person name="Langen G."/>
            <person name="Pfiffi S."/>
            <person name="Biedenkopf D."/>
            <person name="Wong P."/>
            <person name="Samans B."/>
            <person name="Grimm C."/>
            <person name="Basiewicz M."/>
            <person name="Murat C."/>
            <person name="Martin F."/>
            <person name="Kogel K.H."/>
        </authorList>
    </citation>
    <scope>NUCLEOTIDE SEQUENCE [LARGE SCALE GENOMIC DNA]</scope>
    <source>
        <strain evidence="1 2">DSM 11827</strain>
    </source>
</reference>